<name>A0A556U2L2_BAGYA</name>
<evidence type="ECO:0000313" key="1">
    <source>
        <dbReference type="EMBL" id="TSM12486.1"/>
    </source>
</evidence>
<evidence type="ECO:0000313" key="2">
    <source>
        <dbReference type="Proteomes" id="UP000319801"/>
    </source>
</evidence>
<sequence length="235" mass="27056">MEAAFKVMEVVLEFVFKVLELVVKVMIKVLNVELEIVFKVLELWWSVFKRIVFKVMEVVLEFVFKVLELVVKVMIKVLNVELEIVFKLSSFPSDVEAMSVEGRVESRPVQEEIVEVITMAAKKQDVRLQSKQDERLLNEDPSGRTARSLSLTGEKLIAGKTAAQWHQSFFCVTRKIKWDIRSSYRYYCTFPVVVAFRRYVQKDAVGSDWSETPVNITSSGVKEVTGGLRLLRLLN</sequence>
<organism evidence="1 2">
    <name type="scientific">Bagarius yarrelli</name>
    <name type="common">Goonch</name>
    <name type="synonym">Bagrus yarrelli</name>
    <dbReference type="NCBI Taxonomy" id="175774"/>
    <lineage>
        <taxon>Eukaryota</taxon>
        <taxon>Metazoa</taxon>
        <taxon>Chordata</taxon>
        <taxon>Craniata</taxon>
        <taxon>Vertebrata</taxon>
        <taxon>Euteleostomi</taxon>
        <taxon>Actinopterygii</taxon>
        <taxon>Neopterygii</taxon>
        <taxon>Teleostei</taxon>
        <taxon>Ostariophysi</taxon>
        <taxon>Siluriformes</taxon>
        <taxon>Sisoridae</taxon>
        <taxon>Sisorinae</taxon>
        <taxon>Bagarius</taxon>
    </lineage>
</organism>
<accession>A0A556U2L2</accession>
<reference evidence="1 2" key="1">
    <citation type="journal article" date="2019" name="Genome Biol. Evol.">
        <title>Whole-Genome Sequencing of the Giant Devil Catfish, Bagarius yarrelli.</title>
        <authorList>
            <person name="Jiang W."/>
            <person name="Lv Y."/>
            <person name="Cheng L."/>
            <person name="Yang K."/>
            <person name="Chao B."/>
            <person name="Wang X."/>
            <person name="Li Y."/>
            <person name="Pan X."/>
            <person name="You X."/>
            <person name="Zhang Y."/>
            <person name="Yang J."/>
            <person name="Li J."/>
            <person name="Zhang X."/>
            <person name="Liu S."/>
            <person name="Sun C."/>
            <person name="Yang J."/>
            <person name="Shi Q."/>
        </authorList>
    </citation>
    <scope>NUCLEOTIDE SEQUENCE [LARGE SCALE GENOMIC DNA]</scope>
    <source>
        <strain evidence="1">JWS20170419001</strain>
        <tissue evidence="1">Muscle</tissue>
    </source>
</reference>
<dbReference type="Proteomes" id="UP000319801">
    <property type="component" value="Unassembled WGS sequence"/>
</dbReference>
<gene>
    <name evidence="1" type="ORF">Baya_7887</name>
</gene>
<comment type="caution">
    <text evidence="1">The sequence shown here is derived from an EMBL/GenBank/DDBJ whole genome shotgun (WGS) entry which is preliminary data.</text>
</comment>
<protein>
    <submittedName>
        <fullName evidence="1">Uncharacterized protein</fullName>
    </submittedName>
</protein>
<dbReference type="EMBL" id="VCAZ01000041">
    <property type="protein sequence ID" value="TSM12486.1"/>
    <property type="molecule type" value="Genomic_DNA"/>
</dbReference>
<proteinExistence type="predicted"/>
<keyword evidence="2" id="KW-1185">Reference proteome</keyword>
<dbReference type="AlphaFoldDB" id="A0A556U2L2"/>